<evidence type="ECO:0000259" key="5">
    <source>
        <dbReference type="Pfam" id="PF07715"/>
    </source>
</evidence>
<gene>
    <name evidence="6" type="ORF">SAMN04488060_1111</name>
</gene>
<dbReference type="EMBL" id="FOWZ01000001">
    <property type="protein sequence ID" value="SFO98339.1"/>
    <property type="molecule type" value="Genomic_DNA"/>
</dbReference>
<dbReference type="Gene3D" id="2.170.130.10">
    <property type="entry name" value="TonB-dependent receptor, plug domain"/>
    <property type="match status" value="1"/>
</dbReference>
<evidence type="ECO:0000313" key="7">
    <source>
        <dbReference type="Proteomes" id="UP000199331"/>
    </source>
</evidence>
<proteinExistence type="predicted"/>
<dbReference type="SUPFAM" id="SSF56935">
    <property type="entry name" value="Porins"/>
    <property type="match status" value="1"/>
</dbReference>
<comment type="subcellular location">
    <subcellularLocation>
        <location evidence="1">Cell outer membrane</location>
    </subcellularLocation>
</comment>
<dbReference type="InterPro" id="IPR037066">
    <property type="entry name" value="Plug_dom_sf"/>
</dbReference>
<dbReference type="STRING" id="604088.SAMN04488060_1111"/>
<feature type="domain" description="TonB-dependent receptor plug" evidence="5">
    <location>
        <begin position="37"/>
        <end position="113"/>
    </location>
</feature>
<dbReference type="GO" id="GO:0009279">
    <property type="term" value="C:cell outer membrane"/>
    <property type="evidence" value="ECO:0007669"/>
    <property type="project" value="UniProtKB-SubCell"/>
</dbReference>
<dbReference type="InterPro" id="IPR036942">
    <property type="entry name" value="Beta-barrel_TonB_sf"/>
</dbReference>
<dbReference type="Pfam" id="PF07715">
    <property type="entry name" value="Plug"/>
    <property type="match status" value="1"/>
</dbReference>
<dbReference type="Gene3D" id="2.40.170.20">
    <property type="entry name" value="TonB-dependent receptor, beta-barrel domain"/>
    <property type="match status" value="1"/>
</dbReference>
<dbReference type="InterPro" id="IPR012910">
    <property type="entry name" value="Plug_dom"/>
</dbReference>
<keyword evidence="3" id="KW-0998">Cell outer membrane</keyword>
<evidence type="ECO:0000256" key="3">
    <source>
        <dbReference type="ARBA" id="ARBA00023237"/>
    </source>
</evidence>
<evidence type="ECO:0000313" key="6">
    <source>
        <dbReference type="EMBL" id="SFO98339.1"/>
    </source>
</evidence>
<protein>
    <submittedName>
        <fullName evidence="6">TonB-dependent Receptor Plug Domain</fullName>
    </submittedName>
</protein>
<reference evidence="7" key="1">
    <citation type="submission" date="2016-10" db="EMBL/GenBank/DDBJ databases">
        <authorList>
            <person name="Varghese N."/>
            <person name="Submissions S."/>
        </authorList>
    </citation>
    <scope>NUCLEOTIDE SEQUENCE [LARGE SCALE GENOMIC DNA]</scope>
    <source>
        <strain evidence="7">CGMCC 1.7715</strain>
    </source>
</reference>
<keyword evidence="6" id="KW-0675">Receptor</keyword>
<dbReference type="Proteomes" id="UP000199331">
    <property type="component" value="Unassembled WGS sequence"/>
</dbReference>
<dbReference type="OrthoDB" id="7622322at2"/>
<accession>A0A1I5LLR9</accession>
<evidence type="ECO:0000256" key="4">
    <source>
        <dbReference type="SAM" id="MobiDB-lite"/>
    </source>
</evidence>
<sequence length="682" mass="75101">MLGSPAIAQEADDDVAAPPSEPAPQNSGSRVFEPAFFTQFAPRNALDMVSRIPGFSISGGNDNGQRGLGQANQNVIVNGERFSSKSDSLRDQLARIPADDVIRIELVDGNTTDIPGLTGLVANVIYESTGPSGQFRWNTGFRAYNTEAQLFGGEVSLSGSSGRLDYTVSLSNDNNRFGADGPTLVFGPDGSLIEEQYSKFSGGFDNPKLSTNFTYRFGEDVTANLNLSYGEDFQFNNVPETGKPIIGPMRFRDVRVRENGPEYEIGGDIEFPLGPGKLKLIALERFERDNFTNDLIDSFDDDTPPDGSRYHQTNGEGERIGRFEYGWSMWDADWQLSGEAAFNRLDRVSALFTLGPGGEFEPIPFPGGNGGVSEDRYEGALSYSKSLSPTLSLQAIASAEFSTIEQTGAAANSRSFKRPKGSLALTWKPEDDLDISITAARRVSQLSFGDFLASVSLNDENENGGNNELVPYQSWDLELEVNKGLGKWGSVIFEARQGWFEDFIDWFPLEDGGEARGNIGSADRLHLELSGTLNLDPLGIPGARIDFDAVKRWMSVTDPFTGEDRPFSYDLIDMIDVDFRHDVPRTDWAYGVSLFSNNPAGYSRRFEIGRGWEGPTFANFFIENKDVFGLTVRANYGNAFGARNYFSRTVFDGPRPDGEVLFSEEVDRRIGPIFRFSVSGDF</sequence>
<keyword evidence="7" id="KW-1185">Reference proteome</keyword>
<feature type="region of interest" description="Disordered" evidence="4">
    <location>
        <begin position="296"/>
        <end position="315"/>
    </location>
</feature>
<organism evidence="6 7">
    <name type="scientific">Qipengyuania nanhaisediminis</name>
    <dbReference type="NCBI Taxonomy" id="604088"/>
    <lineage>
        <taxon>Bacteria</taxon>
        <taxon>Pseudomonadati</taxon>
        <taxon>Pseudomonadota</taxon>
        <taxon>Alphaproteobacteria</taxon>
        <taxon>Sphingomonadales</taxon>
        <taxon>Erythrobacteraceae</taxon>
        <taxon>Qipengyuania</taxon>
    </lineage>
</organism>
<evidence type="ECO:0000256" key="1">
    <source>
        <dbReference type="ARBA" id="ARBA00004442"/>
    </source>
</evidence>
<evidence type="ECO:0000256" key="2">
    <source>
        <dbReference type="ARBA" id="ARBA00023136"/>
    </source>
</evidence>
<dbReference type="AlphaFoldDB" id="A0A1I5LLR9"/>
<name>A0A1I5LLR9_9SPHN</name>
<keyword evidence="2" id="KW-0472">Membrane</keyword>
<feature type="region of interest" description="Disordered" evidence="4">
    <location>
        <begin position="1"/>
        <end position="29"/>
    </location>
</feature>